<dbReference type="STRING" id="1121003.SAMN03080618_01446"/>
<evidence type="ECO:0000259" key="2">
    <source>
        <dbReference type="Pfam" id="PF10099"/>
    </source>
</evidence>
<feature type="transmembrane region" description="Helical" evidence="1">
    <location>
        <begin position="46"/>
        <end position="67"/>
    </location>
</feature>
<sequence length="186" mass="19803">MTTPRPDRPDQRNAEAEQLRRLGLAGADPDQKGMLRIKRPGAQQFGGWRGTVVGLALVAAMMIGYYAGQSMAPVPSPLAVVFLHDSENTTAAILEVYRNHSIRLLPLAQMQVPSGQVLQLWTWQGGTAVPLAVLGSAAETTLTGPELAAPRQGQLYSMTLEPRSATPEVTPTGAVILSGEAVIPVR</sequence>
<name>A0A1I3LFB9_9HYPH</name>
<protein>
    <submittedName>
        <fullName evidence="3">Anti-sigma-K factor rskA</fullName>
    </submittedName>
</protein>
<reference evidence="4" key="1">
    <citation type="submission" date="2016-10" db="EMBL/GenBank/DDBJ databases">
        <authorList>
            <person name="Varghese N."/>
            <person name="Submissions S."/>
        </authorList>
    </citation>
    <scope>NUCLEOTIDE SEQUENCE [LARGE SCALE GENOMIC DNA]</scope>
    <source>
        <strain evidence="4">DSM 21857</strain>
    </source>
</reference>
<organism evidence="3 4">
    <name type="scientific">Aquamicrobium aerolatum DSM 21857</name>
    <dbReference type="NCBI Taxonomy" id="1121003"/>
    <lineage>
        <taxon>Bacteria</taxon>
        <taxon>Pseudomonadati</taxon>
        <taxon>Pseudomonadota</taxon>
        <taxon>Alphaproteobacteria</taxon>
        <taxon>Hyphomicrobiales</taxon>
        <taxon>Phyllobacteriaceae</taxon>
        <taxon>Aerobium</taxon>
    </lineage>
</organism>
<dbReference type="Proteomes" id="UP000242763">
    <property type="component" value="Unassembled WGS sequence"/>
</dbReference>
<evidence type="ECO:0000313" key="4">
    <source>
        <dbReference type="Proteomes" id="UP000242763"/>
    </source>
</evidence>
<gene>
    <name evidence="3" type="ORF">SAMN03080618_01446</name>
</gene>
<dbReference type="AlphaFoldDB" id="A0A1I3LFB9"/>
<dbReference type="OrthoDB" id="8081633at2"/>
<proteinExistence type="predicted"/>
<evidence type="ECO:0000313" key="3">
    <source>
        <dbReference type="EMBL" id="SFI83453.1"/>
    </source>
</evidence>
<evidence type="ECO:0000256" key="1">
    <source>
        <dbReference type="SAM" id="Phobius"/>
    </source>
</evidence>
<keyword evidence="4" id="KW-1185">Reference proteome</keyword>
<keyword evidence="1" id="KW-0472">Membrane</keyword>
<keyword evidence="1" id="KW-1133">Transmembrane helix</keyword>
<keyword evidence="1" id="KW-0812">Transmembrane</keyword>
<dbReference type="RefSeq" id="WP_091520378.1">
    <property type="nucleotide sequence ID" value="NZ_FORF01000007.1"/>
</dbReference>
<accession>A0A1I3LFB9</accession>
<dbReference type="Pfam" id="PF10099">
    <property type="entry name" value="RskA_C"/>
    <property type="match status" value="1"/>
</dbReference>
<feature type="domain" description="Anti-sigma K factor RskA C-terminal" evidence="2">
    <location>
        <begin position="56"/>
        <end position="175"/>
    </location>
</feature>
<dbReference type="EMBL" id="FORF01000007">
    <property type="protein sequence ID" value="SFI83453.1"/>
    <property type="molecule type" value="Genomic_DNA"/>
</dbReference>
<dbReference type="GO" id="GO:0005886">
    <property type="term" value="C:plasma membrane"/>
    <property type="evidence" value="ECO:0007669"/>
    <property type="project" value="InterPro"/>
</dbReference>
<dbReference type="InterPro" id="IPR018764">
    <property type="entry name" value="RskA_C"/>
</dbReference>